<sequence length="100" mass="11418">MNNAKVIMDFNPDQMRAAAGKIKKEEVTLLSDILKSVFKLENIKVVNCFQPRKIKFVQVTTQALITSDQIKDLELHLIANQLDVRYGFKRSGVGITVFFF</sequence>
<protein>
    <submittedName>
        <fullName evidence="1">Uncharacterized protein</fullName>
    </submittedName>
</protein>
<dbReference type="AlphaFoldDB" id="A0A1I7GJP2"/>
<name>A0A1I7GJP2_9FLAO</name>
<organism evidence="1 2">
    <name type="scientific">Pustulibacterium marinum</name>
    <dbReference type="NCBI Taxonomy" id="1224947"/>
    <lineage>
        <taxon>Bacteria</taxon>
        <taxon>Pseudomonadati</taxon>
        <taxon>Bacteroidota</taxon>
        <taxon>Flavobacteriia</taxon>
        <taxon>Flavobacteriales</taxon>
        <taxon>Flavobacteriaceae</taxon>
        <taxon>Pustulibacterium</taxon>
    </lineage>
</organism>
<gene>
    <name evidence="1" type="ORF">SAMN05216480_1057</name>
</gene>
<reference evidence="1 2" key="1">
    <citation type="submission" date="2016-10" db="EMBL/GenBank/DDBJ databases">
        <authorList>
            <person name="de Groot N.N."/>
        </authorList>
    </citation>
    <scope>NUCLEOTIDE SEQUENCE [LARGE SCALE GENOMIC DNA]</scope>
    <source>
        <strain evidence="1 2">CGMCC 1.12333</strain>
    </source>
</reference>
<dbReference type="EMBL" id="FPBK01000005">
    <property type="protein sequence ID" value="SFU48664.1"/>
    <property type="molecule type" value="Genomic_DNA"/>
</dbReference>
<keyword evidence="2" id="KW-1185">Reference proteome</keyword>
<evidence type="ECO:0000313" key="2">
    <source>
        <dbReference type="Proteomes" id="UP000199138"/>
    </source>
</evidence>
<accession>A0A1I7GJP2</accession>
<dbReference type="Proteomes" id="UP000199138">
    <property type="component" value="Unassembled WGS sequence"/>
</dbReference>
<dbReference type="RefSeq" id="WP_143106378.1">
    <property type="nucleotide sequence ID" value="NZ_FPBK01000005.1"/>
</dbReference>
<evidence type="ECO:0000313" key="1">
    <source>
        <dbReference type="EMBL" id="SFU48664.1"/>
    </source>
</evidence>
<dbReference type="STRING" id="1224947.SAMN05216480_1057"/>
<proteinExistence type="predicted"/>